<dbReference type="SUPFAM" id="SSF54060">
    <property type="entry name" value="His-Me finger endonucleases"/>
    <property type="match status" value="1"/>
</dbReference>
<dbReference type="InterPro" id="IPR044925">
    <property type="entry name" value="His-Me_finger_sf"/>
</dbReference>
<keyword evidence="3" id="KW-0238">DNA-binding</keyword>
<dbReference type="SUPFAM" id="SSF54171">
    <property type="entry name" value="DNA-binding domain"/>
    <property type="match status" value="1"/>
</dbReference>
<keyword evidence="2" id="KW-0805">Transcription regulation</keyword>
<dbReference type="GO" id="GO:0003677">
    <property type="term" value="F:DNA binding"/>
    <property type="evidence" value="ECO:0007669"/>
    <property type="project" value="UniProtKB-KW"/>
</dbReference>
<keyword evidence="8" id="KW-0540">Nuclease</keyword>
<comment type="subcellular location">
    <subcellularLocation>
        <location evidence="1">Nucleus</location>
    </subcellularLocation>
</comment>
<dbReference type="GO" id="GO:0016788">
    <property type="term" value="F:hydrolase activity, acting on ester bonds"/>
    <property type="evidence" value="ECO:0007669"/>
    <property type="project" value="InterPro"/>
</dbReference>
<dbReference type="Gene3D" id="3.30.730.10">
    <property type="entry name" value="AP2/ERF domain"/>
    <property type="match status" value="1"/>
</dbReference>
<dbReference type="AlphaFoldDB" id="Q8WRA0"/>
<gene>
    <name evidence="8" type="primary">TIE3</name>
</gene>
<dbReference type="InterPro" id="IPR001471">
    <property type="entry name" value="AP2/ERF_dom"/>
</dbReference>
<evidence type="ECO:0000256" key="1">
    <source>
        <dbReference type="ARBA" id="ARBA00004123"/>
    </source>
</evidence>
<proteinExistence type="predicted"/>
<dbReference type="InterPro" id="IPR016177">
    <property type="entry name" value="DNA-bd_dom_sf"/>
</dbReference>
<protein>
    <submittedName>
        <fullName evidence="8">Endonuclease</fullName>
    </submittedName>
</protein>
<keyword evidence="8" id="KW-0255">Endonuclease</keyword>
<dbReference type="PROSITE" id="PS51032">
    <property type="entry name" value="AP2_ERF"/>
    <property type="match status" value="1"/>
</dbReference>
<keyword evidence="5" id="KW-0539">Nucleus</keyword>
<dbReference type="Gene3D" id="3.90.75.20">
    <property type="match status" value="1"/>
</dbReference>
<feature type="region of interest" description="Disordered" evidence="6">
    <location>
        <begin position="169"/>
        <end position="189"/>
    </location>
</feature>
<sequence>MINLEQEIWVDIAGFENYEISNYGKIKNKINQNILKQTLRSNGYYQAMLRKNDKQYSKFVHRLIASHFIPNPKNLEFVDHKDNCTTNNNISNLRWCSRQQNSMNQKKRKNSSSKFKGVCFDQNSNKWRAYIKKDWKLIHLGLFVDEEDAARAYDCKAIEHFGEFAKINFPREDYQEEEEEEEEEDQEEE</sequence>
<accession>Q8WRA0</accession>
<name>Q8WRA0_TETTH</name>
<dbReference type="GO" id="GO:0003700">
    <property type="term" value="F:DNA-binding transcription factor activity"/>
    <property type="evidence" value="ECO:0007669"/>
    <property type="project" value="InterPro"/>
</dbReference>
<evidence type="ECO:0000256" key="5">
    <source>
        <dbReference type="ARBA" id="ARBA00023242"/>
    </source>
</evidence>
<feature type="compositionally biased region" description="Acidic residues" evidence="6">
    <location>
        <begin position="174"/>
        <end position="189"/>
    </location>
</feature>
<dbReference type="GO" id="GO:0005634">
    <property type="term" value="C:nucleus"/>
    <property type="evidence" value="ECO:0007669"/>
    <property type="project" value="UniProtKB-SubCell"/>
</dbReference>
<evidence type="ECO:0000256" key="4">
    <source>
        <dbReference type="ARBA" id="ARBA00023163"/>
    </source>
</evidence>
<organism evidence="8">
    <name type="scientific">Tetrahymena thermophila</name>
    <dbReference type="NCBI Taxonomy" id="5911"/>
    <lineage>
        <taxon>Eukaryota</taxon>
        <taxon>Sar</taxon>
        <taxon>Alveolata</taxon>
        <taxon>Ciliophora</taxon>
        <taxon>Intramacronucleata</taxon>
        <taxon>Oligohymenophorea</taxon>
        <taxon>Hymenostomatida</taxon>
        <taxon>Tetrahymenina</taxon>
        <taxon>Tetrahymenidae</taxon>
        <taxon>Tetrahymena</taxon>
    </lineage>
</organism>
<keyword evidence="8" id="KW-0378">Hydrolase</keyword>
<keyword evidence="4" id="KW-0804">Transcription</keyword>
<dbReference type="EMBL" id="AF451865">
    <property type="protein sequence ID" value="AAL73479.1"/>
    <property type="molecule type" value="Genomic_DNA"/>
</dbReference>
<dbReference type="InterPro" id="IPR003615">
    <property type="entry name" value="HNH_nuc"/>
</dbReference>
<evidence type="ECO:0000259" key="7">
    <source>
        <dbReference type="PROSITE" id="PS51032"/>
    </source>
</evidence>
<evidence type="ECO:0000256" key="6">
    <source>
        <dbReference type="SAM" id="MobiDB-lite"/>
    </source>
</evidence>
<dbReference type="Pfam" id="PF07463">
    <property type="entry name" value="NUMOD4"/>
    <property type="match status" value="1"/>
</dbReference>
<evidence type="ECO:0000313" key="8">
    <source>
        <dbReference type="EMBL" id="AAL73479.1"/>
    </source>
</evidence>
<feature type="domain" description="AP2/ERF" evidence="7">
    <location>
        <begin position="114"/>
        <end position="170"/>
    </location>
</feature>
<dbReference type="SMART" id="SM00380">
    <property type="entry name" value="AP2"/>
    <property type="match status" value="1"/>
</dbReference>
<dbReference type="InterPro" id="IPR036955">
    <property type="entry name" value="AP2/ERF_dom_sf"/>
</dbReference>
<evidence type="ECO:0000256" key="3">
    <source>
        <dbReference type="ARBA" id="ARBA00023125"/>
    </source>
</evidence>
<dbReference type="Pfam" id="PF13392">
    <property type="entry name" value="HNH_3"/>
    <property type="match status" value="1"/>
</dbReference>
<dbReference type="GO" id="GO:0004519">
    <property type="term" value="F:endonuclease activity"/>
    <property type="evidence" value="ECO:0007669"/>
    <property type="project" value="UniProtKB-KW"/>
</dbReference>
<evidence type="ECO:0000256" key="2">
    <source>
        <dbReference type="ARBA" id="ARBA00023015"/>
    </source>
</evidence>
<dbReference type="InterPro" id="IPR010902">
    <property type="entry name" value="NUMOD4"/>
</dbReference>
<reference evidence="8" key="1">
    <citation type="journal article" date="2002" name="Nucleic Acids Res.">
        <title>A novel family of mobile genetic elements is limited to the germline genome in Tetrahymena thermophila.</title>
        <authorList>
            <person name="Wuitschick J.D."/>
            <person name="Gershan J.A."/>
            <person name="Lochowicz A.J."/>
            <person name="Li S."/>
            <person name="Karrer K.M."/>
        </authorList>
    </citation>
    <scope>NUCLEOTIDE SEQUENCE</scope>
</reference>